<feature type="non-terminal residue" evidence="1">
    <location>
        <position position="1"/>
    </location>
</feature>
<keyword evidence="2" id="KW-1185">Reference proteome</keyword>
<protein>
    <submittedName>
        <fullName evidence="1">Uncharacterized protein</fullName>
    </submittedName>
</protein>
<evidence type="ECO:0000313" key="2">
    <source>
        <dbReference type="Proteomes" id="UP001497623"/>
    </source>
</evidence>
<organism evidence="1 2">
    <name type="scientific">Meganyctiphanes norvegica</name>
    <name type="common">Northern krill</name>
    <name type="synonym">Thysanopoda norvegica</name>
    <dbReference type="NCBI Taxonomy" id="48144"/>
    <lineage>
        <taxon>Eukaryota</taxon>
        <taxon>Metazoa</taxon>
        <taxon>Ecdysozoa</taxon>
        <taxon>Arthropoda</taxon>
        <taxon>Crustacea</taxon>
        <taxon>Multicrustacea</taxon>
        <taxon>Malacostraca</taxon>
        <taxon>Eumalacostraca</taxon>
        <taxon>Eucarida</taxon>
        <taxon>Euphausiacea</taxon>
        <taxon>Euphausiidae</taxon>
        <taxon>Meganyctiphanes</taxon>
    </lineage>
</organism>
<evidence type="ECO:0000313" key="1">
    <source>
        <dbReference type="EMBL" id="CAL4075339.1"/>
    </source>
</evidence>
<proteinExistence type="predicted"/>
<name>A0AAV2QCW7_MEGNR</name>
<comment type="caution">
    <text evidence="1">The sequence shown here is derived from an EMBL/GenBank/DDBJ whole genome shotgun (WGS) entry which is preliminary data.</text>
</comment>
<accession>A0AAV2QCW7</accession>
<dbReference type="AlphaFoldDB" id="A0AAV2QCW7"/>
<dbReference type="EMBL" id="CAXKWB010004770">
    <property type="protein sequence ID" value="CAL4075339.1"/>
    <property type="molecule type" value="Genomic_DNA"/>
</dbReference>
<sequence length="161" mass="18115">IDDKLTNQMQDKFSDVSDSFHQMNITVQGIVSQQDSSNHEIISKLRDLENKQSNNHEDYFSGINTTLSQMASTLEVAADNLSSIKDITEKNGESSSQTKILQEFKNMKINASCRKMVLWKHYRMKFVQKPMGSSCSQGQNNVSSHSWISEGPGLKLIPSVN</sequence>
<gene>
    <name evidence="1" type="ORF">MNOR_LOCUS9754</name>
</gene>
<dbReference type="Proteomes" id="UP001497623">
    <property type="component" value="Unassembled WGS sequence"/>
</dbReference>
<reference evidence="1 2" key="1">
    <citation type="submission" date="2024-05" db="EMBL/GenBank/DDBJ databases">
        <authorList>
            <person name="Wallberg A."/>
        </authorList>
    </citation>
    <scope>NUCLEOTIDE SEQUENCE [LARGE SCALE GENOMIC DNA]</scope>
</reference>